<organism evidence="7">
    <name type="scientific">Microbotryum lychnidis-dioicae (strain p1A1 Lamole / MvSl-1064)</name>
    <name type="common">Anther smut fungus</name>
    <dbReference type="NCBI Taxonomy" id="683840"/>
    <lineage>
        <taxon>Eukaryota</taxon>
        <taxon>Fungi</taxon>
        <taxon>Dikarya</taxon>
        <taxon>Basidiomycota</taxon>
        <taxon>Pucciniomycotina</taxon>
        <taxon>Microbotryomycetes</taxon>
        <taxon>Microbotryales</taxon>
        <taxon>Microbotryaceae</taxon>
        <taxon>Microbotryum</taxon>
    </lineage>
</organism>
<dbReference type="InterPro" id="IPR015943">
    <property type="entry name" value="WD40/YVTN_repeat-like_dom_sf"/>
</dbReference>
<reference evidence="7 9" key="3">
    <citation type="journal article" date="2015" name="BMC Genomics">
        <title>Sex and parasites: genomic and transcriptomic analysis of Microbotryum lychnidis-dioicae, the biotrophic and plant-castrating anther smut fungus.</title>
        <authorList>
            <person name="Perlin M.H."/>
            <person name="Amselem J."/>
            <person name="Fontanillas E."/>
            <person name="Toh S.S."/>
            <person name="Chen Z."/>
            <person name="Goldberg J."/>
            <person name="Duplessis S."/>
            <person name="Henrissat B."/>
            <person name="Young S."/>
            <person name="Zeng Q."/>
            <person name="Aguileta G."/>
            <person name="Petit E."/>
            <person name="Badouin H."/>
            <person name="Andrews J."/>
            <person name="Razeeq D."/>
            <person name="Gabaldon T."/>
            <person name="Quesneville H."/>
            <person name="Giraud T."/>
            <person name="Hood M.E."/>
            <person name="Schultz D.J."/>
            <person name="Cuomo C.A."/>
        </authorList>
    </citation>
    <scope>NUCLEOTIDE SEQUENCE [LARGE SCALE GENOMIC DNA]</scope>
    <source>
        <strain evidence="7">P1A1 Lamole</strain>
        <strain evidence="9">p1A1 Lamole</strain>
    </source>
</reference>
<dbReference type="PROSITE" id="PS50294">
    <property type="entry name" value="WD_REPEATS_REGION"/>
    <property type="match status" value="1"/>
</dbReference>
<dbReference type="SUPFAM" id="SSF50978">
    <property type="entry name" value="WD40 repeat-like"/>
    <property type="match status" value="1"/>
</dbReference>
<dbReference type="AlphaFoldDB" id="U5HCU6"/>
<dbReference type="HOGENOM" id="CLU_041940_0_2_1"/>
<evidence type="ECO:0000256" key="6">
    <source>
        <dbReference type="SAM" id="MobiDB-lite"/>
    </source>
</evidence>
<dbReference type="STRING" id="683840.U5HCU6"/>
<evidence type="ECO:0000256" key="2">
    <source>
        <dbReference type="ARBA" id="ARBA00022737"/>
    </source>
</evidence>
<dbReference type="InParanoid" id="U5HCU6"/>
<reference evidence="9" key="1">
    <citation type="submission" date="2010-11" db="EMBL/GenBank/DDBJ databases">
        <title>The genome sequence of Microbotryum violaceum strain p1A1 Lamole.</title>
        <authorList>
            <person name="Cuomo C."/>
            <person name="Perlin M."/>
            <person name="Young S.K."/>
            <person name="Zeng Q."/>
            <person name="Gargeya S."/>
            <person name="Alvarado L."/>
            <person name="Berlin A."/>
            <person name="Chapman S.B."/>
            <person name="Chen Z."/>
            <person name="Freedman E."/>
            <person name="Gellesch M."/>
            <person name="Goldberg J."/>
            <person name="Griggs A."/>
            <person name="Gujja S."/>
            <person name="Heilman E."/>
            <person name="Heiman D."/>
            <person name="Howarth C."/>
            <person name="Mehta T."/>
            <person name="Neiman D."/>
            <person name="Pearson M."/>
            <person name="Roberts A."/>
            <person name="Saif S."/>
            <person name="Shea T."/>
            <person name="Shenoy N."/>
            <person name="Sisk P."/>
            <person name="Stolte C."/>
            <person name="Sykes S."/>
            <person name="White J."/>
            <person name="Yandava C."/>
            <person name="Haas B."/>
            <person name="Nusbaum C."/>
            <person name="Birren B."/>
        </authorList>
    </citation>
    <scope>NUCLEOTIDE SEQUENCE [LARGE SCALE GENOMIC DNA]</scope>
    <source>
        <strain evidence="9">p1A1 Lamole</strain>
    </source>
</reference>
<dbReference type="Pfam" id="PF00400">
    <property type="entry name" value="WD40"/>
    <property type="match status" value="1"/>
</dbReference>
<dbReference type="Proteomes" id="UP000017200">
    <property type="component" value="Unassembled WGS sequence"/>
</dbReference>
<reference evidence="7" key="2">
    <citation type="submission" date="2010-11" db="EMBL/GenBank/DDBJ databases">
        <authorList>
            <consortium name="The Broad Institute Genome Sequencing Platform"/>
            <person name="Earl A."/>
            <person name="Ward D."/>
            <person name="Feldgarden M."/>
            <person name="Gevers D."/>
            <person name="Butler R."/>
            <person name="Young S.K."/>
            <person name="Zeng Q."/>
            <person name="Gargeya S."/>
            <person name="Fitzgerald M."/>
            <person name="Haas B."/>
            <person name="Abouelleil A."/>
            <person name="Alvarado L."/>
            <person name="Arachchi H.M."/>
            <person name="Berlin A."/>
            <person name="Brown A."/>
            <person name="Chapman S.B."/>
            <person name="Chen Z."/>
            <person name="Dunbar C."/>
            <person name="Freedman E."/>
            <person name="Gearin G."/>
            <person name="Gellesch M."/>
            <person name="Goldberg J."/>
            <person name="Griggs A."/>
            <person name="Gujja S."/>
            <person name="Heilman E."/>
            <person name="Heiman D."/>
            <person name="Howarth C."/>
            <person name="Larson L."/>
            <person name="Lui A."/>
            <person name="MacDonald P.J.P."/>
            <person name="Mehta T."/>
            <person name="Montmayeur A."/>
            <person name="Murphy C."/>
            <person name="Neiman D."/>
            <person name="Pearson M."/>
            <person name="Priest M."/>
            <person name="Roberts A."/>
            <person name="Saif S."/>
            <person name="Shea T."/>
            <person name="Shenoy N."/>
            <person name="Sisk P."/>
            <person name="Stolte C."/>
            <person name="Sykes S."/>
            <person name="White J."/>
            <person name="Yandava C."/>
            <person name="Wortman J."/>
            <person name="Nusbaum C."/>
            <person name="Birren B."/>
        </authorList>
    </citation>
    <scope>NUCLEOTIDE SEQUENCE</scope>
    <source>
        <strain evidence="7">P1A1 Lamole</strain>
    </source>
</reference>
<dbReference type="OrthoDB" id="7668193at2759"/>
<proteinExistence type="inferred from homology"/>
<gene>
    <name evidence="7" type="ORF">MVLG_04972</name>
</gene>
<evidence type="ECO:0000313" key="7">
    <source>
        <dbReference type="EMBL" id="KDE04592.1"/>
    </source>
</evidence>
<dbReference type="InterPro" id="IPR036322">
    <property type="entry name" value="WD40_repeat_dom_sf"/>
</dbReference>
<dbReference type="FunCoup" id="U5HCU6">
    <property type="interactions" value="148"/>
</dbReference>
<keyword evidence="2" id="KW-0677">Repeat</keyword>
<dbReference type="PANTHER" id="PTHR19854:SF1">
    <property type="entry name" value="GUANINE NUCLEOTIDE-BINDING PROTEIN SUBUNIT BETA-LIKE PROTEIN 1"/>
    <property type="match status" value="1"/>
</dbReference>
<dbReference type="Gene3D" id="2.130.10.10">
    <property type="entry name" value="YVTN repeat-like/Quinoprotein amine dehydrogenase"/>
    <property type="match status" value="2"/>
</dbReference>
<keyword evidence="1 5" id="KW-0853">WD repeat</keyword>
<evidence type="ECO:0000256" key="1">
    <source>
        <dbReference type="ARBA" id="ARBA00022574"/>
    </source>
</evidence>
<name>U5HCU6_USTV1</name>
<feature type="compositionally biased region" description="Acidic residues" evidence="6">
    <location>
        <begin position="371"/>
        <end position="380"/>
    </location>
</feature>
<accession>U5HCU6</accession>
<evidence type="ECO:0000313" key="9">
    <source>
        <dbReference type="Proteomes" id="UP000017200"/>
    </source>
</evidence>
<evidence type="ECO:0000256" key="3">
    <source>
        <dbReference type="ARBA" id="ARBA00037931"/>
    </source>
</evidence>
<dbReference type="PANTHER" id="PTHR19854">
    <property type="entry name" value="TRANSDUCIN BETA-LIKE 3"/>
    <property type="match status" value="1"/>
</dbReference>
<sequence length="420" mass="46191">MAMSSLIASTSKAIDYSLPPSPVYILRGHTAQISCVNFSDDGTALFSGDVEGWVITWNLSSFRPRLVWKPHEAGILTIEEFDDGLLTHGRDNKIHHFQLPKSLRSITRSAASAVPSVKDPTPLHPDWSMDVNAMAYCQMSLLRIASEEADGGKGKGKERALVAVPALTKDEQVDIFHLPTLSRVHRSIGEGCFIGSKTGTVMAIELFTNPTSPSQLHLLAAYEDGRIALFSYTSSPSSAVSLPTNYRSESEGWGLKWISKGHREAVMSMALSPDKKEAWSIGADHYLCRYRLWEEEEDKRLDRFEMTGPGKSAVGVRDDGRIIAVSGWDGEVHICSTKSGKPLAVLTYHRTSLQTLAFAPTRQSAERDAEGDNESDDEEDRGNGQQRAWLATGGKDERISLWDIYPPHSLPAMTSSLGTQ</sequence>
<reference evidence="8" key="4">
    <citation type="submission" date="2015-06" db="UniProtKB">
        <authorList>
            <consortium name="EnsemblFungi"/>
        </authorList>
    </citation>
    <scope>IDENTIFICATION</scope>
</reference>
<dbReference type="EnsemblFungi" id="MVLG_04972T0">
    <property type="protein sequence ID" value="MVLG_04972T0"/>
    <property type="gene ID" value="MVLG_04972"/>
</dbReference>
<evidence type="ECO:0000256" key="4">
    <source>
        <dbReference type="ARBA" id="ARBA00040563"/>
    </source>
</evidence>
<keyword evidence="9" id="KW-1185">Reference proteome</keyword>
<feature type="repeat" description="WD" evidence="5">
    <location>
        <begin position="26"/>
        <end position="61"/>
    </location>
</feature>
<dbReference type="OMA" id="YQRQSMQ"/>
<evidence type="ECO:0000256" key="5">
    <source>
        <dbReference type="PROSITE-ProRule" id="PRU00221"/>
    </source>
</evidence>
<protein>
    <recommendedName>
        <fullName evidence="4">ASTRA-associated protein 1</fullName>
    </recommendedName>
</protein>
<evidence type="ECO:0000313" key="8">
    <source>
        <dbReference type="EnsemblFungi" id="MVLG_04972T0"/>
    </source>
</evidence>
<dbReference type="PROSITE" id="PS50082">
    <property type="entry name" value="WD_REPEATS_2"/>
    <property type="match status" value="1"/>
</dbReference>
<dbReference type="EMBL" id="AEIJ01000493">
    <property type="status" value="NOT_ANNOTATED_CDS"/>
    <property type="molecule type" value="Genomic_DNA"/>
</dbReference>
<dbReference type="InterPro" id="IPR001680">
    <property type="entry name" value="WD40_rpt"/>
</dbReference>
<dbReference type="EMBL" id="GL541703">
    <property type="protein sequence ID" value="KDE04592.1"/>
    <property type="molecule type" value="Genomic_DNA"/>
</dbReference>
<comment type="similarity">
    <text evidence="3">Belongs to the WD repeat ASA1 family.</text>
</comment>
<feature type="region of interest" description="Disordered" evidence="6">
    <location>
        <begin position="357"/>
        <end position="392"/>
    </location>
</feature>
<dbReference type="SMART" id="SM00320">
    <property type="entry name" value="WD40"/>
    <property type="match status" value="4"/>
</dbReference>